<keyword evidence="2" id="KW-0812">Transmembrane</keyword>
<name>A0A833VEJ5_9POAL</name>
<reference evidence="7" key="1">
    <citation type="submission" date="2020-01" db="EMBL/GenBank/DDBJ databases">
        <title>Genome sequence of Kobresia littledalei, the first chromosome-level genome in the family Cyperaceae.</title>
        <authorList>
            <person name="Qu G."/>
        </authorList>
    </citation>
    <scope>NUCLEOTIDE SEQUENCE</scope>
    <source>
        <strain evidence="7">C.B.Clarke</strain>
        <tissue evidence="7">Leaf</tissue>
    </source>
</reference>
<evidence type="ECO:0000256" key="4">
    <source>
        <dbReference type="ARBA" id="ARBA00023136"/>
    </source>
</evidence>
<evidence type="ECO:0000313" key="7">
    <source>
        <dbReference type="EMBL" id="KAF3321719.1"/>
    </source>
</evidence>
<keyword evidence="6" id="KW-0175">Coiled coil</keyword>
<gene>
    <name evidence="7" type="ORF">FCM35_KLT13935</name>
</gene>
<keyword evidence="8" id="KW-1185">Reference proteome</keyword>
<keyword evidence="4" id="KW-0472">Membrane</keyword>
<dbReference type="GO" id="GO:0048364">
    <property type="term" value="P:root development"/>
    <property type="evidence" value="ECO:0007669"/>
    <property type="project" value="InterPro"/>
</dbReference>
<evidence type="ECO:0000256" key="2">
    <source>
        <dbReference type="ARBA" id="ARBA00022692"/>
    </source>
</evidence>
<proteinExistence type="inferred from homology"/>
<evidence type="ECO:0000256" key="3">
    <source>
        <dbReference type="ARBA" id="ARBA00022989"/>
    </source>
</evidence>
<evidence type="ECO:0000256" key="6">
    <source>
        <dbReference type="SAM" id="Coils"/>
    </source>
</evidence>
<evidence type="ECO:0000313" key="8">
    <source>
        <dbReference type="Proteomes" id="UP000623129"/>
    </source>
</evidence>
<protein>
    <submittedName>
        <fullName evidence="7">Uncharacterized protein</fullName>
    </submittedName>
</protein>
<feature type="coiled-coil region" evidence="6">
    <location>
        <begin position="285"/>
        <end position="319"/>
    </location>
</feature>
<evidence type="ECO:0000256" key="5">
    <source>
        <dbReference type="ARBA" id="ARBA00035114"/>
    </source>
</evidence>
<dbReference type="Proteomes" id="UP000623129">
    <property type="component" value="Unassembled WGS sequence"/>
</dbReference>
<keyword evidence="3" id="KW-1133">Transmembrane helix</keyword>
<organism evidence="7 8">
    <name type="scientific">Carex littledalei</name>
    <dbReference type="NCBI Taxonomy" id="544730"/>
    <lineage>
        <taxon>Eukaryota</taxon>
        <taxon>Viridiplantae</taxon>
        <taxon>Streptophyta</taxon>
        <taxon>Embryophyta</taxon>
        <taxon>Tracheophyta</taxon>
        <taxon>Spermatophyta</taxon>
        <taxon>Magnoliopsida</taxon>
        <taxon>Liliopsida</taxon>
        <taxon>Poales</taxon>
        <taxon>Cyperaceae</taxon>
        <taxon>Cyperoideae</taxon>
        <taxon>Cariceae</taxon>
        <taxon>Carex</taxon>
        <taxon>Carex subgen. Euthyceras</taxon>
    </lineage>
</organism>
<accession>A0A833VEJ5</accession>
<evidence type="ECO:0000256" key="1">
    <source>
        <dbReference type="ARBA" id="ARBA00004167"/>
    </source>
</evidence>
<dbReference type="OrthoDB" id="1878996at2759"/>
<dbReference type="AlphaFoldDB" id="A0A833VEJ5"/>
<dbReference type="GO" id="GO:0048367">
    <property type="term" value="P:shoot system development"/>
    <property type="evidence" value="ECO:0007669"/>
    <property type="project" value="InterPro"/>
</dbReference>
<comment type="subcellular location">
    <subcellularLocation>
        <location evidence="1">Membrane</location>
        <topology evidence="1">Single-pass membrane protein</topology>
    </subcellularLocation>
</comment>
<comment type="similarity">
    <text evidence="5">Belongs to the ROH1 family.</text>
</comment>
<dbReference type="Pfam" id="PF05633">
    <property type="entry name" value="ROH1-like"/>
    <property type="match status" value="2"/>
</dbReference>
<comment type="caution">
    <text evidence="7">The sequence shown here is derived from an EMBL/GenBank/DDBJ whole genome shotgun (WGS) entry which is preliminary data.</text>
</comment>
<sequence length="333" mass="38090">MKPYTLLRTLSTKLSAKHASCTITPWPPVRTSIDKWLESEIDQLRLSSSINQCTTAKWLAKALDLTISSQKMLIRSMSNFRSSQRPIDTKMVDEYLEDSVQLLDACNGLRERIEVINRYVESINIALHWIEATNEPSETAIRRAEAALNSCEAVERRCLELEKCGSNLRKLGEKISKQCYFTREQFGGNHNDGDEFNEAIVGSRAMTIFVVSILGIAFSFKSRRGIPLIHLPKNSSWENSFHELHKEGKEEFDKRRKSGVKAMVDLDATASTAKKLREVIASRRRGDLKSKAQMLRKTCMELEQRIKPFENKVNELFREIVDVRMGLLEMCTV</sequence>
<dbReference type="PANTHER" id="PTHR31509">
    <property type="entry name" value="BPS1-LIKE PROTEIN"/>
    <property type="match status" value="1"/>
</dbReference>
<dbReference type="EMBL" id="SWLB01000026">
    <property type="protein sequence ID" value="KAF3321719.1"/>
    <property type="molecule type" value="Genomic_DNA"/>
</dbReference>
<dbReference type="InterPro" id="IPR008511">
    <property type="entry name" value="ROH1-like"/>
</dbReference>